<dbReference type="AlphaFoldDB" id="A0A8H3V996"/>
<accession>A0A8H3V996</accession>
<evidence type="ECO:0000313" key="3">
    <source>
        <dbReference type="Proteomes" id="UP000433883"/>
    </source>
</evidence>
<name>A0A8H3V996_VENIN</name>
<keyword evidence="1" id="KW-0812">Transmembrane</keyword>
<organism evidence="2 3">
    <name type="scientific">Venturia inaequalis</name>
    <name type="common">Apple scab fungus</name>
    <dbReference type="NCBI Taxonomy" id="5025"/>
    <lineage>
        <taxon>Eukaryota</taxon>
        <taxon>Fungi</taxon>
        <taxon>Dikarya</taxon>
        <taxon>Ascomycota</taxon>
        <taxon>Pezizomycotina</taxon>
        <taxon>Dothideomycetes</taxon>
        <taxon>Pleosporomycetidae</taxon>
        <taxon>Venturiales</taxon>
        <taxon>Venturiaceae</taxon>
        <taxon>Venturia</taxon>
    </lineage>
</organism>
<evidence type="ECO:0000313" key="2">
    <source>
        <dbReference type="EMBL" id="KAE9984869.1"/>
    </source>
</evidence>
<keyword evidence="1" id="KW-0472">Membrane</keyword>
<dbReference type="EMBL" id="WNWQ01000012">
    <property type="protein sequence ID" value="KAE9984869.1"/>
    <property type="molecule type" value="Genomic_DNA"/>
</dbReference>
<sequence>MSVFALPRWDFITAYLSQFPPPEPTSSLELAIGLILSLSVAAIGVIWELLVFTTAACAFVGAMALIFLIFNGMAGLREANKIDSSKSAIMTGLTLIFIGLSDFSTSGRPLLNMASGCSIYEIIQDTDLFWGSPLAEEHNEAEVEESGWPGHVISVLTHS</sequence>
<evidence type="ECO:0000256" key="1">
    <source>
        <dbReference type="SAM" id="Phobius"/>
    </source>
</evidence>
<feature type="transmembrane region" description="Helical" evidence="1">
    <location>
        <begin position="30"/>
        <end position="50"/>
    </location>
</feature>
<comment type="caution">
    <text evidence="2">The sequence shown here is derived from an EMBL/GenBank/DDBJ whole genome shotgun (WGS) entry which is preliminary data.</text>
</comment>
<dbReference type="Proteomes" id="UP000433883">
    <property type="component" value="Unassembled WGS sequence"/>
</dbReference>
<protein>
    <submittedName>
        <fullName evidence="2">Uncharacterized protein</fullName>
    </submittedName>
</protein>
<reference evidence="2 3" key="1">
    <citation type="submission" date="2019-11" db="EMBL/GenBank/DDBJ databases">
        <title>Venturia inaequalis Genome Resource.</title>
        <authorList>
            <person name="Lichtner F.J."/>
        </authorList>
    </citation>
    <scope>NUCLEOTIDE SEQUENCE [LARGE SCALE GENOMIC DNA]</scope>
    <source>
        <strain evidence="2">Bline_iso_100314</strain>
    </source>
</reference>
<gene>
    <name evidence="2" type="ORF">BLS_000952</name>
</gene>
<feature type="transmembrane region" description="Helical" evidence="1">
    <location>
        <begin position="57"/>
        <end position="76"/>
    </location>
</feature>
<keyword evidence="1" id="KW-1133">Transmembrane helix</keyword>
<proteinExistence type="predicted"/>